<comment type="function">
    <text evidence="6 8">Binds together with bS18 to 16S ribosomal RNA.</text>
</comment>
<evidence type="ECO:0000313" key="11">
    <source>
        <dbReference type="EMBL" id="MBD3866496.1"/>
    </source>
</evidence>
<dbReference type="InterPro" id="IPR035980">
    <property type="entry name" value="Ribosomal_bS6_sf"/>
</dbReference>
<dbReference type="GO" id="GO:0005840">
    <property type="term" value="C:ribosome"/>
    <property type="evidence" value="ECO:0007669"/>
    <property type="project" value="UniProtKB-KW"/>
</dbReference>
<keyword evidence="9" id="KW-0175">Coiled coil</keyword>
<evidence type="ECO:0000256" key="9">
    <source>
        <dbReference type="SAM" id="Coils"/>
    </source>
</evidence>
<dbReference type="AlphaFoldDB" id="A0A8J7C1Z4"/>
<dbReference type="GO" id="GO:1990904">
    <property type="term" value="C:ribonucleoprotein complex"/>
    <property type="evidence" value="ECO:0007669"/>
    <property type="project" value="UniProtKB-KW"/>
</dbReference>
<keyword evidence="3 8" id="KW-0694">RNA-binding</keyword>
<proteinExistence type="inferred from homology"/>
<evidence type="ECO:0000256" key="7">
    <source>
        <dbReference type="ARBA" id="ARBA00035294"/>
    </source>
</evidence>
<organism evidence="11 12">
    <name type="scientific">Candidatus Polarisedimenticola svalbardensis</name>
    <dbReference type="NCBI Taxonomy" id="2886004"/>
    <lineage>
        <taxon>Bacteria</taxon>
        <taxon>Pseudomonadati</taxon>
        <taxon>Acidobacteriota</taxon>
        <taxon>Candidatus Polarisedimenticolia</taxon>
        <taxon>Candidatus Polarisedimenticolales</taxon>
        <taxon>Candidatus Polarisedimenticolaceae</taxon>
        <taxon>Candidatus Polarisedimenticola</taxon>
    </lineage>
</organism>
<evidence type="ECO:0000256" key="5">
    <source>
        <dbReference type="ARBA" id="ARBA00023274"/>
    </source>
</evidence>
<feature type="compositionally biased region" description="Acidic residues" evidence="10">
    <location>
        <begin position="146"/>
        <end position="155"/>
    </location>
</feature>
<feature type="coiled-coil region" evidence="9">
    <location>
        <begin position="98"/>
        <end position="133"/>
    </location>
</feature>
<evidence type="ECO:0000256" key="4">
    <source>
        <dbReference type="ARBA" id="ARBA00022980"/>
    </source>
</evidence>
<dbReference type="CDD" id="cd00473">
    <property type="entry name" value="bS6"/>
    <property type="match status" value="1"/>
</dbReference>
<dbReference type="SUPFAM" id="SSF54995">
    <property type="entry name" value="Ribosomal protein S6"/>
    <property type="match status" value="1"/>
</dbReference>
<comment type="similarity">
    <text evidence="1 8">Belongs to the bacterial ribosomal protein bS6 family.</text>
</comment>
<evidence type="ECO:0000313" key="12">
    <source>
        <dbReference type="Proteomes" id="UP000648239"/>
    </source>
</evidence>
<keyword evidence="2 8" id="KW-0699">rRNA-binding</keyword>
<dbReference type="GO" id="GO:0003735">
    <property type="term" value="F:structural constituent of ribosome"/>
    <property type="evidence" value="ECO:0007669"/>
    <property type="project" value="InterPro"/>
</dbReference>
<dbReference type="InterPro" id="IPR020814">
    <property type="entry name" value="Ribosomal_S6_plastid/chlpt"/>
</dbReference>
<dbReference type="Pfam" id="PF01250">
    <property type="entry name" value="Ribosomal_S6"/>
    <property type="match status" value="1"/>
</dbReference>
<dbReference type="Gene3D" id="3.30.70.60">
    <property type="match status" value="1"/>
</dbReference>
<dbReference type="GO" id="GO:0070181">
    <property type="term" value="F:small ribosomal subunit rRNA binding"/>
    <property type="evidence" value="ECO:0007669"/>
    <property type="project" value="TreeGrafter"/>
</dbReference>
<feature type="compositionally biased region" description="Acidic residues" evidence="10">
    <location>
        <begin position="182"/>
        <end position="197"/>
    </location>
</feature>
<accession>A0A8J7C1Z4</accession>
<dbReference type="GO" id="GO:0005737">
    <property type="term" value="C:cytoplasm"/>
    <property type="evidence" value="ECO:0007669"/>
    <property type="project" value="UniProtKB-ARBA"/>
</dbReference>
<evidence type="ECO:0000256" key="1">
    <source>
        <dbReference type="ARBA" id="ARBA00009512"/>
    </source>
</evidence>
<evidence type="ECO:0000256" key="10">
    <source>
        <dbReference type="SAM" id="MobiDB-lite"/>
    </source>
</evidence>
<name>A0A8J7C1Z4_9BACT</name>
<dbReference type="PROSITE" id="PS01048">
    <property type="entry name" value="RIBOSOMAL_S6"/>
    <property type="match status" value="1"/>
</dbReference>
<dbReference type="HAMAP" id="MF_00360">
    <property type="entry name" value="Ribosomal_bS6"/>
    <property type="match status" value="1"/>
</dbReference>
<gene>
    <name evidence="8 11" type="primary">rpsF</name>
    <name evidence="11" type="ORF">IFK94_00060</name>
</gene>
<reference evidence="11 12" key="1">
    <citation type="submission" date="2020-08" db="EMBL/GenBank/DDBJ databases">
        <title>Acidobacteriota in marine sediments use diverse sulfur dissimilation pathways.</title>
        <authorList>
            <person name="Wasmund K."/>
        </authorList>
    </citation>
    <scope>NUCLEOTIDE SEQUENCE [LARGE SCALE GENOMIC DNA]</scope>
    <source>
        <strain evidence="11">MAG AM4</strain>
    </source>
</reference>
<dbReference type="InterPro" id="IPR020815">
    <property type="entry name" value="Ribosomal_bS6_CS"/>
</dbReference>
<keyword evidence="4 8" id="KW-0689">Ribosomal protein</keyword>
<dbReference type="Proteomes" id="UP000648239">
    <property type="component" value="Unassembled WGS sequence"/>
</dbReference>
<keyword evidence="5 8" id="KW-0687">Ribonucleoprotein</keyword>
<feature type="compositionally biased region" description="Low complexity" evidence="10">
    <location>
        <begin position="136"/>
        <end position="145"/>
    </location>
</feature>
<dbReference type="NCBIfam" id="TIGR00166">
    <property type="entry name" value="S6"/>
    <property type="match status" value="1"/>
</dbReference>
<feature type="compositionally biased region" description="Low complexity" evidence="10">
    <location>
        <begin position="156"/>
        <end position="181"/>
    </location>
</feature>
<dbReference type="InterPro" id="IPR014717">
    <property type="entry name" value="Transl_elong_EF1B/ribsomal_bS6"/>
</dbReference>
<feature type="region of interest" description="Disordered" evidence="10">
    <location>
        <begin position="136"/>
        <end position="209"/>
    </location>
</feature>
<dbReference type="PANTHER" id="PTHR21011:SF1">
    <property type="entry name" value="SMALL RIBOSOMAL SUBUNIT PROTEIN BS6M"/>
    <property type="match status" value="1"/>
</dbReference>
<dbReference type="PANTHER" id="PTHR21011">
    <property type="entry name" value="MITOCHONDRIAL 28S RIBOSOMAL PROTEIN S6"/>
    <property type="match status" value="1"/>
</dbReference>
<dbReference type="EMBL" id="JACXWD010000001">
    <property type="protein sequence ID" value="MBD3866496.1"/>
    <property type="molecule type" value="Genomic_DNA"/>
</dbReference>
<comment type="caution">
    <text evidence="11">The sequence shown here is derived from an EMBL/GenBank/DDBJ whole genome shotgun (WGS) entry which is preliminary data.</text>
</comment>
<evidence type="ECO:0000256" key="3">
    <source>
        <dbReference type="ARBA" id="ARBA00022884"/>
    </source>
</evidence>
<sequence>MKTYESIIITTPEMPESDEKTLIDGMVSIITERDGQLHINDRMGRRRLAYPIKKTEDGVYTRLLYDSGSDAPQEVERRLRLSDKVLRVMTVALEKVWAEDAKKEAVRLIEEKAENARREIEDAKKAEEDAIAAAAAAAAAPAVEEATAEGEEAAEGAEAPEAPEVTEVAEVPEVPEVAEVVETAEVEPTEAATEDASAEAVTEGEEKNG</sequence>
<evidence type="ECO:0000256" key="8">
    <source>
        <dbReference type="HAMAP-Rule" id="MF_00360"/>
    </source>
</evidence>
<evidence type="ECO:0000256" key="6">
    <source>
        <dbReference type="ARBA" id="ARBA00035104"/>
    </source>
</evidence>
<dbReference type="InterPro" id="IPR000529">
    <property type="entry name" value="Ribosomal_bS6"/>
</dbReference>
<evidence type="ECO:0000256" key="2">
    <source>
        <dbReference type="ARBA" id="ARBA00022730"/>
    </source>
</evidence>
<protein>
    <recommendedName>
        <fullName evidence="7 8">Small ribosomal subunit protein bS6</fullName>
    </recommendedName>
</protein>
<dbReference type="GO" id="GO:0006412">
    <property type="term" value="P:translation"/>
    <property type="evidence" value="ECO:0007669"/>
    <property type="project" value="UniProtKB-UniRule"/>
</dbReference>